<dbReference type="PROSITE" id="PS50143">
    <property type="entry name" value="BIR_REPEAT_2"/>
    <property type="match status" value="1"/>
</dbReference>
<dbReference type="SUPFAM" id="SSF57924">
    <property type="entry name" value="Inhibitor of apoptosis (IAP) repeat"/>
    <property type="match status" value="1"/>
</dbReference>
<proteinExistence type="predicted"/>
<evidence type="ECO:0000313" key="4">
    <source>
        <dbReference type="EMBL" id="THD25653.1"/>
    </source>
</evidence>
<keyword evidence="1" id="KW-0479">Metal-binding</keyword>
<dbReference type="SMART" id="SM00238">
    <property type="entry name" value="BIR"/>
    <property type="match status" value="1"/>
</dbReference>
<dbReference type="PANTHER" id="PTHR46771:SF5">
    <property type="entry name" value="DETERIN"/>
    <property type="match status" value="1"/>
</dbReference>
<feature type="compositionally biased region" description="Polar residues" evidence="3">
    <location>
        <begin position="167"/>
        <end position="176"/>
    </location>
</feature>
<dbReference type="PANTHER" id="PTHR46771">
    <property type="entry name" value="DETERIN"/>
    <property type="match status" value="1"/>
</dbReference>
<feature type="region of interest" description="Disordered" evidence="3">
    <location>
        <begin position="154"/>
        <end position="183"/>
    </location>
</feature>
<dbReference type="Pfam" id="PF00653">
    <property type="entry name" value="BIR"/>
    <property type="match status" value="1"/>
</dbReference>
<reference evidence="4" key="1">
    <citation type="submission" date="2019-03" db="EMBL/GenBank/DDBJ databases">
        <title>Improved annotation for the trematode Fasciola hepatica.</title>
        <authorList>
            <person name="Choi Y.-J."/>
            <person name="Martin J."/>
            <person name="Mitreva M."/>
        </authorList>
    </citation>
    <scope>NUCLEOTIDE SEQUENCE [LARGE SCALE GENOMIC DNA]</scope>
</reference>
<dbReference type="AlphaFoldDB" id="A0A4E0RDR7"/>
<dbReference type="EMBL" id="JXXN02001048">
    <property type="protein sequence ID" value="THD25653.1"/>
    <property type="molecule type" value="Genomic_DNA"/>
</dbReference>
<gene>
    <name evidence="4" type="ORF">D915_003400</name>
</gene>
<sequence length="183" mass="21259">MSVVEDSVTFLRSLASYEKRLETFKNWPYGGRNKCSPEKLAQSGFFHPMKTGSDVAQCFVCFKELEGWEPDDDPRKEHEQHSPSCPFLKSKPYEEMTALEGLEMDIIRHSNMLQTLRDRTLQEVQSEVDRQLQTIRDTLSKYFRKRGLRRTTRAATTLSARSDDTSEISVRSARSQRSTRSKR</sequence>
<evidence type="ECO:0000256" key="2">
    <source>
        <dbReference type="ARBA" id="ARBA00022833"/>
    </source>
</evidence>
<dbReference type="GO" id="GO:0046872">
    <property type="term" value="F:metal ion binding"/>
    <property type="evidence" value="ECO:0007669"/>
    <property type="project" value="UniProtKB-KW"/>
</dbReference>
<dbReference type="Gene3D" id="1.10.1170.10">
    <property type="entry name" value="Inhibitor Of Apoptosis Protein (2mihbC-IAP-1), Chain A"/>
    <property type="match status" value="1"/>
</dbReference>
<accession>A0A4E0RDR7</accession>
<protein>
    <submittedName>
        <fullName evidence="4">Baculoviral IAP repeat-containing protein 5</fullName>
    </submittedName>
</protein>
<dbReference type="InterPro" id="IPR001370">
    <property type="entry name" value="BIR_rpt"/>
</dbReference>
<dbReference type="Proteomes" id="UP000230066">
    <property type="component" value="Unassembled WGS sequence"/>
</dbReference>
<keyword evidence="5" id="KW-1185">Reference proteome</keyword>
<evidence type="ECO:0000256" key="3">
    <source>
        <dbReference type="SAM" id="MobiDB-lite"/>
    </source>
</evidence>
<comment type="caution">
    <text evidence="4">The sequence shown here is derived from an EMBL/GenBank/DDBJ whole genome shotgun (WGS) entry which is preliminary data.</text>
</comment>
<organism evidence="4 5">
    <name type="scientific">Fasciola hepatica</name>
    <name type="common">Liver fluke</name>
    <dbReference type="NCBI Taxonomy" id="6192"/>
    <lineage>
        <taxon>Eukaryota</taxon>
        <taxon>Metazoa</taxon>
        <taxon>Spiralia</taxon>
        <taxon>Lophotrochozoa</taxon>
        <taxon>Platyhelminthes</taxon>
        <taxon>Trematoda</taxon>
        <taxon>Digenea</taxon>
        <taxon>Plagiorchiida</taxon>
        <taxon>Echinostomata</taxon>
        <taxon>Echinostomatoidea</taxon>
        <taxon>Fasciolidae</taxon>
        <taxon>Fasciola</taxon>
    </lineage>
</organism>
<keyword evidence="2" id="KW-0862">Zinc</keyword>
<name>A0A4E0RDR7_FASHE</name>
<evidence type="ECO:0000313" key="5">
    <source>
        <dbReference type="Proteomes" id="UP000230066"/>
    </source>
</evidence>
<evidence type="ECO:0000256" key="1">
    <source>
        <dbReference type="ARBA" id="ARBA00022723"/>
    </source>
</evidence>
<dbReference type="CDD" id="cd00022">
    <property type="entry name" value="BIR"/>
    <property type="match status" value="1"/>
</dbReference>
<dbReference type="InterPro" id="IPR051190">
    <property type="entry name" value="Baculoviral_IAP"/>
</dbReference>